<dbReference type="PANTHER" id="PTHR43820:SF4">
    <property type="entry name" value="HIGH-AFFINITY BRANCHED-CHAIN AMINO ACID TRANSPORT ATP-BINDING PROTEIN LIVF"/>
    <property type="match status" value="1"/>
</dbReference>
<evidence type="ECO:0000256" key="3">
    <source>
        <dbReference type="ARBA" id="ARBA00022741"/>
    </source>
</evidence>
<evidence type="ECO:0000259" key="6">
    <source>
        <dbReference type="PROSITE" id="PS50893"/>
    </source>
</evidence>
<organism evidence="7 10">
    <name type="scientific">Pyrobaculum aerophilum</name>
    <dbReference type="NCBI Taxonomy" id="13773"/>
    <lineage>
        <taxon>Archaea</taxon>
        <taxon>Thermoproteota</taxon>
        <taxon>Thermoprotei</taxon>
        <taxon>Thermoproteales</taxon>
        <taxon>Thermoproteaceae</taxon>
        <taxon>Pyrobaculum</taxon>
    </lineage>
</organism>
<dbReference type="PROSITE" id="PS50893">
    <property type="entry name" value="ABC_TRANSPORTER_2"/>
    <property type="match status" value="1"/>
</dbReference>
<dbReference type="InterPro" id="IPR052156">
    <property type="entry name" value="BCAA_Transport_ATP-bd_LivF"/>
</dbReference>
<name>A0A371QYG3_9CREN</name>
<dbReference type="GO" id="GO:0016887">
    <property type="term" value="F:ATP hydrolysis activity"/>
    <property type="evidence" value="ECO:0007669"/>
    <property type="project" value="InterPro"/>
</dbReference>
<protein>
    <submittedName>
        <fullName evidence="7">Branched-chain amino acid ABC transporter ATP-binding protein</fullName>
    </submittedName>
</protein>
<comment type="similarity">
    <text evidence="1">Belongs to the ABC transporter superfamily.</text>
</comment>
<evidence type="ECO:0000313" key="10">
    <source>
        <dbReference type="Proteomes" id="UP000257123"/>
    </source>
</evidence>
<dbReference type="AlphaFoldDB" id="A0A371QYG3"/>
<dbReference type="RefSeq" id="WP_116421222.1">
    <property type="nucleotide sequence ID" value="NZ_NMUE01000019.1"/>
</dbReference>
<feature type="domain" description="ABC transporter" evidence="6">
    <location>
        <begin position="3"/>
        <end position="234"/>
    </location>
</feature>
<gene>
    <name evidence="7" type="primary">livF</name>
    <name evidence="7" type="ORF">CGL51_07105</name>
    <name evidence="8" type="ORF">CGL52_05665</name>
</gene>
<keyword evidence="4 7" id="KW-0067">ATP-binding</keyword>
<evidence type="ECO:0000313" key="9">
    <source>
        <dbReference type="Proteomes" id="UP000256877"/>
    </source>
</evidence>
<proteinExistence type="inferred from homology"/>
<dbReference type="Pfam" id="PF00005">
    <property type="entry name" value="ABC_tran"/>
    <property type="match status" value="1"/>
</dbReference>
<reference evidence="9 10" key="1">
    <citation type="submission" date="2017-07" db="EMBL/GenBank/DDBJ databases">
        <title>Draft genome sequence of aerobic hyperthermophilic archaea, Pyrobaculum aerophilum YKB31 and YKB32.</title>
        <authorList>
            <person name="Mochizuki T."/>
            <person name="Berliner A.J."/>
            <person name="Yoshida-Takashima Y."/>
            <person name="Takaki Y."/>
            <person name="Nunoura T."/>
            <person name="Takai K."/>
        </authorList>
    </citation>
    <scope>NUCLEOTIDE SEQUENCE [LARGE SCALE GENOMIC DNA]</scope>
    <source>
        <strain evidence="7 10">YKB31</strain>
        <strain evidence="8 9">YKB32</strain>
    </source>
</reference>
<dbReference type="Proteomes" id="UP000257123">
    <property type="component" value="Unassembled WGS sequence"/>
</dbReference>
<dbReference type="SMART" id="SM00382">
    <property type="entry name" value="AAA"/>
    <property type="match status" value="1"/>
</dbReference>
<accession>A0A371QYG3</accession>
<dbReference type="GO" id="GO:0005524">
    <property type="term" value="F:ATP binding"/>
    <property type="evidence" value="ECO:0007669"/>
    <property type="project" value="UniProtKB-KW"/>
</dbReference>
<keyword evidence="3" id="KW-0547">Nucleotide-binding</keyword>
<comment type="caution">
    <text evidence="7">The sequence shown here is derived from an EMBL/GenBank/DDBJ whole genome shotgun (WGS) entry which is preliminary data.</text>
</comment>
<evidence type="ECO:0000313" key="8">
    <source>
        <dbReference type="EMBL" id="RFA99083.1"/>
    </source>
</evidence>
<evidence type="ECO:0000256" key="4">
    <source>
        <dbReference type="ARBA" id="ARBA00022840"/>
    </source>
</evidence>
<dbReference type="CDD" id="cd03224">
    <property type="entry name" value="ABC_TM1139_LivF_branched"/>
    <property type="match status" value="1"/>
</dbReference>
<dbReference type="OrthoDB" id="97750at2157"/>
<dbReference type="InterPro" id="IPR003439">
    <property type="entry name" value="ABC_transporter-like_ATP-bd"/>
</dbReference>
<dbReference type="InterPro" id="IPR017871">
    <property type="entry name" value="ABC_transporter-like_CS"/>
</dbReference>
<dbReference type="EMBL" id="NMUF01000011">
    <property type="protein sequence ID" value="RFA99083.1"/>
    <property type="molecule type" value="Genomic_DNA"/>
</dbReference>
<evidence type="ECO:0000256" key="1">
    <source>
        <dbReference type="ARBA" id="ARBA00005417"/>
    </source>
</evidence>
<dbReference type="Proteomes" id="UP000256877">
    <property type="component" value="Unassembled WGS sequence"/>
</dbReference>
<dbReference type="EMBL" id="NMUE01000019">
    <property type="protein sequence ID" value="RFA95758.1"/>
    <property type="molecule type" value="Genomic_DNA"/>
</dbReference>
<keyword evidence="5" id="KW-0029">Amino-acid transport</keyword>
<sequence>MALRITQLSSGYGKLQVLFGLTFEVGNNSIVSLLGPNGAGKTTTLLSIMGVVKPWGGKVELGGVDVTSAPPYKKVELGLSLVPEGRRLFPEMTVEENLLMGAYTKRAREKARDSLEFVYSLFPRLKERRRQKAGTLSGGEQQMLAIARALMARPRVLLIDEPSAGLALKVVADLFQTISQLRSEMSVLLVEQNVAVALEISDYAYVLENGRIVLQGTPSELAENQHVKRAYLGV</sequence>
<keyword evidence="2" id="KW-0813">Transport</keyword>
<evidence type="ECO:0000313" key="7">
    <source>
        <dbReference type="EMBL" id="RFA95758.1"/>
    </source>
</evidence>
<dbReference type="PANTHER" id="PTHR43820">
    <property type="entry name" value="HIGH-AFFINITY BRANCHED-CHAIN AMINO ACID TRANSPORT ATP-BINDING PROTEIN LIVF"/>
    <property type="match status" value="1"/>
</dbReference>
<dbReference type="GO" id="GO:0015658">
    <property type="term" value="F:branched-chain amino acid transmembrane transporter activity"/>
    <property type="evidence" value="ECO:0007669"/>
    <property type="project" value="TreeGrafter"/>
</dbReference>
<dbReference type="GO" id="GO:0015807">
    <property type="term" value="P:L-amino acid transport"/>
    <property type="evidence" value="ECO:0007669"/>
    <property type="project" value="TreeGrafter"/>
</dbReference>
<dbReference type="PROSITE" id="PS00211">
    <property type="entry name" value="ABC_TRANSPORTER_1"/>
    <property type="match status" value="1"/>
</dbReference>
<evidence type="ECO:0000256" key="2">
    <source>
        <dbReference type="ARBA" id="ARBA00022448"/>
    </source>
</evidence>
<dbReference type="InterPro" id="IPR027417">
    <property type="entry name" value="P-loop_NTPase"/>
</dbReference>
<dbReference type="SUPFAM" id="SSF52540">
    <property type="entry name" value="P-loop containing nucleoside triphosphate hydrolases"/>
    <property type="match status" value="1"/>
</dbReference>
<dbReference type="Gene3D" id="3.40.50.300">
    <property type="entry name" value="P-loop containing nucleotide triphosphate hydrolases"/>
    <property type="match status" value="1"/>
</dbReference>
<dbReference type="InterPro" id="IPR003593">
    <property type="entry name" value="AAA+_ATPase"/>
</dbReference>
<evidence type="ECO:0000256" key="5">
    <source>
        <dbReference type="ARBA" id="ARBA00022970"/>
    </source>
</evidence>